<dbReference type="PANTHER" id="PTHR37957">
    <property type="entry name" value="BLR7070 PROTEIN"/>
    <property type="match status" value="1"/>
</dbReference>
<feature type="region of interest" description="Disordered" evidence="1">
    <location>
        <begin position="222"/>
        <end position="250"/>
    </location>
</feature>
<feature type="compositionally biased region" description="Low complexity" evidence="1">
    <location>
        <begin position="222"/>
        <end position="235"/>
    </location>
</feature>
<dbReference type="EMBL" id="JAFEKC020000022">
    <property type="protein sequence ID" value="KAK0507977.1"/>
    <property type="molecule type" value="Genomic_DNA"/>
</dbReference>
<evidence type="ECO:0000256" key="1">
    <source>
        <dbReference type="SAM" id="MobiDB-lite"/>
    </source>
</evidence>
<dbReference type="PANTHER" id="PTHR37957:SF1">
    <property type="entry name" value="PHYTASE-LIKE DOMAIN-CONTAINING PROTEIN"/>
    <property type="match status" value="1"/>
</dbReference>
<proteinExistence type="predicted"/>
<sequence length="391" mass="43003">MELKDLPFFLSGSTFVHQNLSTSFVGAVFSPRNPSSTKHLKGDSQWTGREFCSETDNLGNPRPQVVAKRKRWEGATQVSYGYCLIEAERPKASHEPILHGFLPQSQAHLPEYCPLLWPNRRSHNWPRCGRHRLLSSLKWIPDLAEGNLHNEGLGLSTTNNGKTGFWVSDEYGPYRYKLNARGKMEQAILPLDAYIPHRKGSICFSADSPPIYNPDEAIIQRTPSRAATTTKASKSAPDHEGGPSNPNRKQARLLEYDISSGKAKYGAEYVVALPLYTDLSSGKTKVAAQSESYALGHRQFLILACDSGSGRGYKASESQYRHGDIFSIKGASDVKSKGNDAVDGAIASAAGDLVPGVTAAAYCFFLDFNGFNLDNQVLVFKFKLPQDTKPS</sequence>
<comment type="caution">
    <text evidence="2">The sequence shown here is derived from an EMBL/GenBank/DDBJ whole genome shotgun (WGS) entry which is preliminary data.</text>
</comment>
<keyword evidence="3" id="KW-1185">Reference proteome</keyword>
<dbReference type="AlphaFoldDB" id="A0AA39QRQ7"/>
<organism evidence="2 3">
    <name type="scientific">Cladonia borealis</name>
    <dbReference type="NCBI Taxonomy" id="184061"/>
    <lineage>
        <taxon>Eukaryota</taxon>
        <taxon>Fungi</taxon>
        <taxon>Dikarya</taxon>
        <taxon>Ascomycota</taxon>
        <taxon>Pezizomycotina</taxon>
        <taxon>Lecanoromycetes</taxon>
        <taxon>OSLEUM clade</taxon>
        <taxon>Lecanoromycetidae</taxon>
        <taxon>Lecanorales</taxon>
        <taxon>Lecanorineae</taxon>
        <taxon>Cladoniaceae</taxon>
        <taxon>Cladonia</taxon>
    </lineage>
</organism>
<reference evidence="2" key="1">
    <citation type="submission" date="2023-03" db="EMBL/GenBank/DDBJ databases">
        <title>Complete genome of Cladonia borealis.</title>
        <authorList>
            <person name="Park H."/>
        </authorList>
    </citation>
    <scope>NUCLEOTIDE SEQUENCE</scope>
    <source>
        <strain evidence="2">ANT050790</strain>
    </source>
</reference>
<protein>
    <recommendedName>
        <fullName evidence="4">Phytase-like domain-containing protein</fullName>
    </recommendedName>
</protein>
<accession>A0AA39QRQ7</accession>
<dbReference type="Proteomes" id="UP001166286">
    <property type="component" value="Unassembled WGS sequence"/>
</dbReference>
<evidence type="ECO:0008006" key="4">
    <source>
        <dbReference type="Google" id="ProtNLM"/>
    </source>
</evidence>
<evidence type="ECO:0000313" key="3">
    <source>
        <dbReference type="Proteomes" id="UP001166286"/>
    </source>
</evidence>
<gene>
    <name evidence="2" type="ORF">JMJ35_009866</name>
</gene>
<name>A0AA39QRQ7_9LECA</name>
<evidence type="ECO:0000313" key="2">
    <source>
        <dbReference type="EMBL" id="KAK0507977.1"/>
    </source>
</evidence>